<dbReference type="KEGG" id="mpar:F7D14_01430"/>
<dbReference type="Gene3D" id="3.30.70.270">
    <property type="match status" value="1"/>
</dbReference>
<keyword evidence="7" id="KW-0119">Carbohydrate metabolism</keyword>
<evidence type="ECO:0000256" key="4">
    <source>
        <dbReference type="ARBA" id="ARBA00022801"/>
    </source>
</evidence>
<evidence type="ECO:0000259" key="9">
    <source>
        <dbReference type="PROSITE" id="PS50887"/>
    </source>
</evidence>
<reference evidence="10 11" key="1">
    <citation type="submission" date="2019-09" db="EMBL/GenBank/DDBJ databases">
        <title>Isolation and complete genome sequencing of Methylocystis species.</title>
        <authorList>
            <person name="Rumah B.L."/>
            <person name="Stead C.E."/>
            <person name="Stevens B.C."/>
            <person name="Minton N.P."/>
            <person name="Grosse-Honebrink A."/>
            <person name="Zhang Y."/>
        </authorList>
    </citation>
    <scope>NUCLEOTIDE SEQUENCE [LARGE SCALE GENOMIC DNA]</scope>
    <source>
        <strain evidence="10 11">BRCS2</strain>
    </source>
</reference>
<dbReference type="AlphaFoldDB" id="A0A6B8M1U2"/>
<comment type="similarity">
    <text evidence="2">Belongs to the glycosyl hydrolase 8 (cellulase D) family.</text>
</comment>
<dbReference type="Pfam" id="PF01270">
    <property type="entry name" value="Glyco_hydro_8"/>
    <property type="match status" value="1"/>
</dbReference>
<dbReference type="EMBL" id="CP044331">
    <property type="protein sequence ID" value="QGM96275.1"/>
    <property type="molecule type" value="Genomic_DNA"/>
</dbReference>
<keyword evidence="4" id="KW-0378">Hydrolase</keyword>
<dbReference type="InterPro" id="IPR012341">
    <property type="entry name" value="6hp_glycosidase-like_sf"/>
</dbReference>
<protein>
    <recommendedName>
        <fullName evidence="3">cellulase</fullName>
        <ecNumber evidence="3">3.2.1.4</ecNumber>
    </recommendedName>
</protein>
<comment type="catalytic activity">
    <reaction evidence="1">
        <text>Endohydrolysis of (1-&gt;4)-beta-D-glucosidic linkages in cellulose, lichenin and cereal beta-D-glucans.</text>
        <dbReference type="EC" id="3.2.1.4"/>
    </reaction>
</comment>
<dbReference type="InterPro" id="IPR043128">
    <property type="entry name" value="Rev_trsase/Diguanyl_cyclase"/>
</dbReference>
<feature type="compositionally biased region" description="Polar residues" evidence="8">
    <location>
        <begin position="621"/>
        <end position="634"/>
    </location>
</feature>
<evidence type="ECO:0000256" key="2">
    <source>
        <dbReference type="ARBA" id="ARBA00009209"/>
    </source>
</evidence>
<dbReference type="Proteomes" id="UP000422569">
    <property type="component" value="Chromosome"/>
</dbReference>
<keyword evidence="11" id="KW-1185">Reference proteome</keyword>
<feature type="region of interest" description="Disordered" evidence="8">
    <location>
        <begin position="612"/>
        <end position="655"/>
    </location>
</feature>
<evidence type="ECO:0000256" key="5">
    <source>
        <dbReference type="ARBA" id="ARBA00023001"/>
    </source>
</evidence>
<evidence type="ECO:0000256" key="3">
    <source>
        <dbReference type="ARBA" id="ARBA00012601"/>
    </source>
</evidence>
<dbReference type="Gene3D" id="1.50.10.10">
    <property type="match status" value="1"/>
</dbReference>
<proteinExistence type="inferred from homology"/>
<dbReference type="GO" id="GO:0030245">
    <property type="term" value="P:cellulose catabolic process"/>
    <property type="evidence" value="ECO:0007669"/>
    <property type="project" value="UniProtKB-KW"/>
</dbReference>
<dbReference type="PRINTS" id="PR00735">
    <property type="entry name" value="GLHYDRLASE8"/>
</dbReference>
<organism evidence="10 11">
    <name type="scientific">Methylocystis parvus</name>
    <dbReference type="NCBI Taxonomy" id="134"/>
    <lineage>
        <taxon>Bacteria</taxon>
        <taxon>Pseudomonadati</taxon>
        <taxon>Pseudomonadota</taxon>
        <taxon>Alphaproteobacteria</taxon>
        <taxon>Hyphomicrobiales</taxon>
        <taxon>Methylocystaceae</taxon>
        <taxon>Methylocystis</taxon>
    </lineage>
</organism>
<gene>
    <name evidence="10" type="ORF">F7D14_01430</name>
</gene>
<evidence type="ECO:0000313" key="10">
    <source>
        <dbReference type="EMBL" id="QGM96275.1"/>
    </source>
</evidence>
<name>A0A6B8M1U2_9HYPH</name>
<dbReference type="GO" id="GO:0008810">
    <property type="term" value="F:cellulase activity"/>
    <property type="evidence" value="ECO:0007669"/>
    <property type="project" value="UniProtKB-EC"/>
</dbReference>
<dbReference type="InterPro" id="IPR008928">
    <property type="entry name" value="6-hairpin_glycosidase_sf"/>
</dbReference>
<accession>A0A6B8M1U2</accession>
<evidence type="ECO:0000256" key="8">
    <source>
        <dbReference type="SAM" id="MobiDB-lite"/>
    </source>
</evidence>
<dbReference type="InterPro" id="IPR002037">
    <property type="entry name" value="Glyco_hydro_8"/>
</dbReference>
<keyword evidence="6" id="KW-0326">Glycosidase</keyword>
<feature type="domain" description="GGDEF" evidence="9">
    <location>
        <begin position="493"/>
        <end position="625"/>
    </location>
</feature>
<evidence type="ECO:0000256" key="6">
    <source>
        <dbReference type="ARBA" id="ARBA00023295"/>
    </source>
</evidence>
<dbReference type="EC" id="3.2.1.4" evidence="3"/>
<evidence type="ECO:0000313" key="11">
    <source>
        <dbReference type="Proteomes" id="UP000422569"/>
    </source>
</evidence>
<sequence length="655" mass="72024">MDNVDDAAITAQSGPVAIGGMLRGSSVWDSWRRRFVTDAGRVVDTGNGSFSHSEGQGYGLLLATAAADRPTFDRIFSWTTLNLRIRKDNLTAWRWTGASRDSQDRHNASDGDILIAWALAEAADFWNEPTYLAAARAMTKDITSKLVKPTQTFGAVLMPGAEGFGSKERPDGPVVNLSYWVFPAFYRLAQVEPDFDWYDLMQSGLDLVGRAQFGGSKLPSDWLSLAKSTVSPAQGFEDRFGYDALRIPLYLYWADAVTPERLRVFDAAWRKGPAILRDADADGEALTEPGYQAVAALLRCSCQGARYPESFYRFSENQHYYPATLHILSLVAATMRGGPCLDHGKIEAILSHNWRPRIGALEKLTVSFTPPARPEATVEPAVGYVTPTKIGFTAKDGDMLQDADLFSYLRVIMGALTVLAGLYYLLSRVDNESSEERPEDQTAPGGAGWKPAPGQYDIVPRTLPQNPFSTSTSLSVLADEIETAAAASVRLSRTVGLIYWEFPLLVSYEKAHGAQAVDALIESLAQDFRRALRATDNVAILNRRHFLVSICLLAGRKDLETIASRLTAAARRRDMLEEDAPSLPAGLAIYPLDGYSGLELIESARRRYRELLPEAPENDLNADTSVSQPAAQPEQTRKRSKRRPSGKTHTPQPVA</sequence>
<evidence type="ECO:0000256" key="1">
    <source>
        <dbReference type="ARBA" id="ARBA00000966"/>
    </source>
</evidence>
<feature type="region of interest" description="Disordered" evidence="8">
    <location>
        <begin position="433"/>
        <end position="452"/>
    </location>
</feature>
<keyword evidence="7" id="KW-0624">Polysaccharide degradation</keyword>
<dbReference type="InterPro" id="IPR000160">
    <property type="entry name" value="GGDEF_dom"/>
</dbReference>
<evidence type="ECO:0000256" key="7">
    <source>
        <dbReference type="ARBA" id="ARBA00023326"/>
    </source>
</evidence>
<keyword evidence="5" id="KW-0136">Cellulose degradation</keyword>
<dbReference type="RefSeq" id="WP_016918826.1">
    <property type="nucleotide sequence ID" value="NZ_CP044331.1"/>
</dbReference>
<dbReference type="PROSITE" id="PS50887">
    <property type="entry name" value="GGDEF"/>
    <property type="match status" value="1"/>
</dbReference>
<dbReference type="SUPFAM" id="SSF55073">
    <property type="entry name" value="Nucleotide cyclase"/>
    <property type="match status" value="1"/>
</dbReference>
<dbReference type="InterPro" id="IPR029787">
    <property type="entry name" value="Nucleotide_cyclase"/>
</dbReference>
<dbReference type="SUPFAM" id="SSF48208">
    <property type="entry name" value="Six-hairpin glycosidases"/>
    <property type="match status" value="1"/>
</dbReference>